<dbReference type="EMBL" id="QBIY01009967">
    <property type="protein sequence ID" value="RXN35968.1"/>
    <property type="molecule type" value="Genomic_DNA"/>
</dbReference>
<comment type="caution">
    <text evidence="2">The sequence shown here is derived from an EMBL/GenBank/DDBJ whole genome shotgun (WGS) entry which is preliminary data.</text>
</comment>
<dbReference type="AlphaFoldDB" id="A0A498NW45"/>
<protein>
    <recommendedName>
        <fullName evidence="4">Retrovirus-related Pol poly from transposon</fullName>
    </recommendedName>
</protein>
<keyword evidence="3" id="KW-1185">Reference proteome</keyword>
<dbReference type="Gene3D" id="3.10.10.10">
    <property type="entry name" value="HIV Type 1 Reverse Transcriptase, subunit A, domain 1"/>
    <property type="match status" value="1"/>
</dbReference>
<dbReference type="Proteomes" id="UP000290572">
    <property type="component" value="Unassembled WGS sequence"/>
</dbReference>
<feature type="compositionally biased region" description="Basic and acidic residues" evidence="1">
    <location>
        <begin position="134"/>
        <end position="146"/>
    </location>
</feature>
<proteinExistence type="predicted"/>
<sequence length="218" mass="25020">MAVKAHAPQRVTRAHPVLFSEEEDTVEAVETVNTGEMELGAVGREVDSSLDHFPLAVNSQEEDTEPVALEAYAGMEELRAVNYDDIKAAVLAKYNVTEETYRLQFRSLMNENQVAMMVQAVDEELDEEEMEPVRHSEDIPGDHSHLSDQQQQQLVKKPYRVPEKMVEKLKTEVKMMLEMGIMEPSQSEWSSPILLFNHDSQKNLKFVKKKRKQKIKCF</sequence>
<evidence type="ECO:0000313" key="3">
    <source>
        <dbReference type="Proteomes" id="UP000290572"/>
    </source>
</evidence>
<evidence type="ECO:0008006" key="4">
    <source>
        <dbReference type="Google" id="ProtNLM"/>
    </source>
</evidence>
<dbReference type="InterPro" id="IPR043502">
    <property type="entry name" value="DNA/RNA_pol_sf"/>
</dbReference>
<organism evidence="2 3">
    <name type="scientific">Labeo rohita</name>
    <name type="common">Indian major carp</name>
    <name type="synonym">Cyprinus rohita</name>
    <dbReference type="NCBI Taxonomy" id="84645"/>
    <lineage>
        <taxon>Eukaryota</taxon>
        <taxon>Metazoa</taxon>
        <taxon>Chordata</taxon>
        <taxon>Craniata</taxon>
        <taxon>Vertebrata</taxon>
        <taxon>Euteleostomi</taxon>
        <taxon>Actinopterygii</taxon>
        <taxon>Neopterygii</taxon>
        <taxon>Teleostei</taxon>
        <taxon>Ostariophysi</taxon>
        <taxon>Cypriniformes</taxon>
        <taxon>Cyprinidae</taxon>
        <taxon>Labeoninae</taxon>
        <taxon>Labeonini</taxon>
        <taxon>Labeo</taxon>
    </lineage>
</organism>
<gene>
    <name evidence="2" type="ORF">ROHU_003387</name>
</gene>
<accession>A0A498NW45</accession>
<reference evidence="2 3" key="1">
    <citation type="submission" date="2018-03" db="EMBL/GenBank/DDBJ databases">
        <title>Draft genome sequence of Rohu Carp (Labeo rohita).</title>
        <authorList>
            <person name="Das P."/>
            <person name="Kushwaha B."/>
            <person name="Joshi C.G."/>
            <person name="Kumar D."/>
            <person name="Nagpure N.S."/>
            <person name="Sahoo L."/>
            <person name="Das S.P."/>
            <person name="Bit A."/>
            <person name="Patnaik S."/>
            <person name="Meher P.K."/>
            <person name="Jayasankar P."/>
            <person name="Koringa P.G."/>
            <person name="Patel N.V."/>
            <person name="Hinsu A.T."/>
            <person name="Kumar R."/>
            <person name="Pandey M."/>
            <person name="Agarwal S."/>
            <person name="Srivastava S."/>
            <person name="Singh M."/>
            <person name="Iquebal M.A."/>
            <person name="Jaiswal S."/>
            <person name="Angadi U.B."/>
            <person name="Kumar N."/>
            <person name="Raza M."/>
            <person name="Shah T.M."/>
            <person name="Rai A."/>
            <person name="Jena J.K."/>
        </authorList>
    </citation>
    <scope>NUCLEOTIDE SEQUENCE [LARGE SCALE GENOMIC DNA]</scope>
    <source>
        <strain evidence="2">DASCIFA01</strain>
        <tissue evidence="2">Testis</tissue>
    </source>
</reference>
<evidence type="ECO:0000256" key="1">
    <source>
        <dbReference type="SAM" id="MobiDB-lite"/>
    </source>
</evidence>
<name>A0A498NW45_LABRO</name>
<feature type="region of interest" description="Disordered" evidence="1">
    <location>
        <begin position="134"/>
        <end position="154"/>
    </location>
</feature>
<evidence type="ECO:0000313" key="2">
    <source>
        <dbReference type="EMBL" id="RXN35968.1"/>
    </source>
</evidence>
<dbReference type="SUPFAM" id="SSF56672">
    <property type="entry name" value="DNA/RNA polymerases"/>
    <property type="match status" value="1"/>
</dbReference>